<dbReference type="Gene3D" id="3.90.70.10">
    <property type="entry name" value="Cysteine proteinases"/>
    <property type="match status" value="2"/>
</dbReference>
<reference evidence="4" key="1">
    <citation type="journal article" date="2023" name="Mol. Biol. Evol.">
        <title>Third-Generation Sequencing Reveals the Adaptive Role of the Epigenome in Three Deep-Sea Polychaetes.</title>
        <authorList>
            <person name="Perez M."/>
            <person name="Aroh O."/>
            <person name="Sun Y."/>
            <person name="Lan Y."/>
            <person name="Juniper S.K."/>
            <person name="Young C.R."/>
            <person name="Angers B."/>
            <person name="Qian P.Y."/>
        </authorList>
    </citation>
    <scope>NUCLEOTIDE SEQUENCE</scope>
    <source>
        <strain evidence="4">P08H-3</strain>
    </source>
</reference>
<dbReference type="GO" id="GO:0008234">
    <property type="term" value="F:cysteine-type peptidase activity"/>
    <property type="evidence" value="ECO:0007669"/>
    <property type="project" value="InterPro"/>
</dbReference>
<dbReference type="InterPro" id="IPR038765">
    <property type="entry name" value="Papain-like_cys_pep_sf"/>
</dbReference>
<feature type="region of interest" description="Disordered" evidence="2">
    <location>
        <begin position="246"/>
        <end position="266"/>
    </location>
</feature>
<feature type="domain" description="Peptidase C1A papain C-terminal" evidence="3">
    <location>
        <begin position="12"/>
        <end position="226"/>
    </location>
</feature>
<dbReference type="SMART" id="SM00645">
    <property type="entry name" value="Pept_C1"/>
    <property type="match status" value="1"/>
</dbReference>
<evidence type="ECO:0000259" key="3">
    <source>
        <dbReference type="SMART" id="SM00645"/>
    </source>
</evidence>
<dbReference type="EMBL" id="JAODUP010000667">
    <property type="protein sequence ID" value="KAK2145643.1"/>
    <property type="molecule type" value="Genomic_DNA"/>
</dbReference>
<dbReference type="AlphaFoldDB" id="A0AAD9MVH3"/>
<name>A0AAD9MVH3_9ANNE</name>
<evidence type="ECO:0000256" key="1">
    <source>
        <dbReference type="ARBA" id="ARBA00008455"/>
    </source>
</evidence>
<protein>
    <recommendedName>
        <fullName evidence="3">Peptidase C1A papain C-terminal domain-containing protein</fullName>
    </recommendedName>
</protein>
<comment type="caution">
    <text evidence="4">The sequence shown here is derived from an EMBL/GenBank/DDBJ whole genome shotgun (WGS) entry which is preliminary data.</text>
</comment>
<sequence>MTPLRVYDTDDVPDSFDAREEWPSYIHPIMDQGNCGASWAFSTASVAADRLTIHSMGIYDKQLSAQQILDCDIDYHQKGCRGGHVDRAWWYLRTTGVVTESCYPYKSGFTGLKNKCKLPRSIMRPSATSCPGTAGVKSPVYQVTPPYRIAPHEKEIMKEILQNGPVQEMVSIVIHYQLATNLLIYLSLDNRLCANSWGRDWGEDGYFRILRGTNESEIESFIVGIWAKVNGRELRRHNPKAFLKRRERHQHDRLRLRRKRHSRRRR</sequence>
<proteinExistence type="inferred from homology"/>
<evidence type="ECO:0000313" key="4">
    <source>
        <dbReference type="EMBL" id="KAK2145643.1"/>
    </source>
</evidence>
<dbReference type="Pfam" id="PF00112">
    <property type="entry name" value="Peptidase_C1"/>
    <property type="match status" value="2"/>
</dbReference>
<keyword evidence="5" id="KW-1185">Reference proteome</keyword>
<dbReference type="GO" id="GO:0006508">
    <property type="term" value="P:proteolysis"/>
    <property type="evidence" value="ECO:0007669"/>
    <property type="project" value="InterPro"/>
</dbReference>
<evidence type="ECO:0000256" key="2">
    <source>
        <dbReference type="SAM" id="MobiDB-lite"/>
    </source>
</evidence>
<dbReference type="PANTHER" id="PTHR12411">
    <property type="entry name" value="CYSTEINE PROTEASE FAMILY C1-RELATED"/>
    <property type="match status" value="1"/>
</dbReference>
<evidence type="ECO:0000313" key="5">
    <source>
        <dbReference type="Proteomes" id="UP001208570"/>
    </source>
</evidence>
<comment type="similarity">
    <text evidence="1">Belongs to the peptidase C1 family.</text>
</comment>
<gene>
    <name evidence="4" type="ORF">LSH36_667g01046</name>
</gene>
<dbReference type="InterPro" id="IPR000668">
    <property type="entry name" value="Peptidase_C1A_C"/>
</dbReference>
<dbReference type="InterPro" id="IPR013128">
    <property type="entry name" value="Peptidase_C1A"/>
</dbReference>
<accession>A0AAD9MVH3</accession>
<organism evidence="4 5">
    <name type="scientific">Paralvinella palmiformis</name>
    <dbReference type="NCBI Taxonomy" id="53620"/>
    <lineage>
        <taxon>Eukaryota</taxon>
        <taxon>Metazoa</taxon>
        <taxon>Spiralia</taxon>
        <taxon>Lophotrochozoa</taxon>
        <taxon>Annelida</taxon>
        <taxon>Polychaeta</taxon>
        <taxon>Sedentaria</taxon>
        <taxon>Canalipalpata</taxon>
        <taxon>Terebellida</taxon>
        <taxon>Terebelliformia</taxon>
        <taxon>Alvinellidae</taxon>
        <taxon>Paralvinella</taxon>
    </lineage>
</organism>
<dbReference type="SUPFAM" id="SSF54001">
    <property type="entry name" value="Cysteine proteinases"/>
    <property type="match status" value="1"/>
</dbReference>
<dbReference type="Proteomes" id="UP001208570">
    <property type="component" value="Unassembled WGS sequence"/>
</dbReference>